<name>A0A9N7V2P9_PLEPL</name>
<gene>
    <name evidence="2" type="ORF">PLEPLA_LOCUS32081</name>
</gene>
<dbReference type="EMBL" id="CADEAL010003336">
    <property type="protein sequence ID" value="CAB1444365.1"/>
    <property type="molecule type" value="Genomic_DNA"/>
</dbReference>
<evidence type="ECO:0000313" key="3">
    <source>
        <dbReference type="Proteomes" id="UP001153269"/>
    </source>
</evidence>
<accession>A0A9N7V2P9</accession>
<evidence type="ECO:0000313" key="2">
    <source>
        <dbReference type="EMBL" id="CAB1444365.1"/>
    </source>
</evidence>
<keyword evidence="3" id="KW-1185">Reference proteome</keyword>
<comment type="caution">
    <text evidence="2">The sequence shown here is derived from an EMBL/GenBank/DDBJ whole genome shotgun (WGS) entry which is preliminary data.</text>
</comment>
<reference evidence="2" key="1">
    <citation type="submission" date="2020-03" db="EMBL/GenBank/DDBJ databases">
        <authorList>
            <person name="Weist P."/>
        </authorList>
    </citation>
    <scope>NUCLEOTIDE SEQUENCE</scope>
</reference>
<organism evidence="2 3">
    <name type="scientific">Pleuronectes platessa</name>
    <name type="common">European plaice</name>
    <dbReference type="NCBI Taxonomy" id="8262"/>
    <lineage>
        <taxon>Eukaryota</taxon>
        <taxon>Metazoa</taxon>
        <taxon>Chordata</taxon>
        <taxon>Craniata</taxon>
        <taxon>Vertebrata</taxon>
        <taxon>Euteleostomi</taxon>
        <taxon>Actinopterygii</taxon>
        <taxon>Neopterygii</taxon>
        <taxon>Teleostei</taxon>
        <taxon>Neoteleostei</taxon>
        <taxon>Acanthomorphata</taxon>
        <taxon>Carangaria</taxon>
        <taxon>Pleuronectiformes</taxon>
        <taxon>Pleuronectoidei</taxon>
        <taxon>Pleuronectidae</taxon>
        <taxon>Pleuronectes</taxon>
    </lineage>
</organism>
<dbReference type="AlphaFoldDB" id="A0A9N7V2P9"/>
<protein>
    <submittedName>
        <fullName evidence="2">Uncharacterized protein</fullName>
    </submittedName>
</protein>
<evidence type="ECO:0000256" key="1">
    <source>
        <dbReference type="SAM" id="MobiDB-lite"/>
    </source>
</evidence>
<proteinExistence type="predicted"/>
<sequence length="147" mass="15940">MVEGFEEEAPPPAEGSMHINARGHRPLTSPFSRGRGGALCENGFNDPIADCVIHTHTVDTGGLGFCSGSTASPRVPLTVCIQLPRFAPHHSHICFNLFSHLFPSSASSLLLLLCRPYLCFPSLSFHAACLRRDVVTPKARPENTTIF</sequence>
<feature type="region of interest" description="Disordered" evidence="1">
    <location>
        <begin position="1"/>
        <end position="24"/>
    </location>
</feature>
<dbReference type="Proteomes" id="UP001153269">
    <property type="component" value="Unassembled WGS sequence"/>
</dbReference>